<gene>
    <name evidence="5" type="ORF">CYMTET_34766</name>
</gene>
<feature type="domain" description="Carboxylesterase type B" evidence="4">
    <location>
        <begin position="28"/>
        <end position="538"/>
    </location>
</feature>
<dbReference type="Gene3D" id="3.40.50.1820">
    <property type="entry name" value="alpha/beta hydrolase"/>
    <property type="match status" value="1"/>
</dbReference>
<evidence type="ECO:0000313" key="5">
    <source>
        <dbReference type="EMBL" id="KAK3256080.1"/>
    </source>
</evidence>
<dbReference type="InterPro" id="IPR019826">
    <property type="entry name" value="Carboxylesterase_B_AS"/>
</dbReference>
<evidence type="ECO:0000259" key="4">
    <source>
        <dbReference type="Pfam" id="PF00135"/>
    </source>
</evidence>
<evidence type="ECO:0000313" key="6">
    <source>
        <dbReference type="Proteomes" id="UP001190700"/>
    </source>
</evidence>
<keyword evidence="6" id="KW-1185">Reference proteome</keyword>
<dbReference type="InterPro" id="IPR051093">
    <property type="entry name" value="Neuroligin/BSAL"/>
</dbReference>
<organism evidence="5 6">
    <name type="scientific">Cymbomonas tetramitiformis</name>
    <dbReference type="NCBI Taxonomy" id="36881"/>
    <lineage>
        <taxon>Eukaryota</taxon>
        <taxon>Viridiplantae</taxon>
        <taxon>Chlorophyta</taxon>
        <taxon>Pyramimonadophyceae</taxon>
        <taxon>Pyramimonadales</taxon>
        <taxon>Pyramimonadaceae</taxon>
        <taxon>Cymbomonas</taxon>
    </lineage>
</organism>
<accession>A0AAE0FAM0</accession>
<dbReference type="Proteomes" id="UP001190700">
    <property type="component" value="Unassembled WGS sequence"/>
</dbReference>
<dbReference type="InterPro" id="IPR029058">
    <property type="entry name" value="AB_hydrolase_fold"/>
</dbReference>
<evidence type="ECO:0000256" key="1">
    <source>
        <dbReference type="ARBA" id="ARBA00005964"/>
    </source>
</evidence>
<proteinExistence type="inferred from homology"/>
<dbReference type="SUPFAM" id="SSF53474">
    <property type="entry name" value="alpha/beta-Hydrolases"/>
    <property type="match status" value="1"/>
</dbReference>
<evidence type="ECO:0000256" key="3">
    <source>
        <dbReference type="RuleBase" id="RU361235"/>
    </source>
</evidence>
<dbReference type="EMBL" id="LGRX02021977">
    <property type="protein sequence ID" value="KAK3256080.1"/>
    <property type="molecule type" value="Genomic_DNA"/>
</dbReference>
<dbReference type="GO" id="GO:0016787">
    <property type="term" value="F:hydrolase activity"/>
    <property type="evidence" value="ECO:0007669"/>
    <property type="project" value="UniProtKB-KW"/>
</dbReference>
<sequence>MTSRAQLFLCTALGVFVASHAQQPCAPAYVNTSRGTLRGNALPGGADEFIGIPFASAERFGPSTLSKGAYPENPLVATYYGPACLQTLTPTSTYGREDCLVMNVWRPHGITPERGLPVLVYIYGGSDDFGEAEPYNASQLAIQQGAVVASFNYRTGPLGFLAFEEDVAAGRSTGNFALLDMQTALHWVQGEIAYFGGDPAKVAIFGQSSGAGCVELLTVSPLSRGLFRGAISQSGGLSAGKLESSLATTTEMARRLNCTERGYSKHEIRACLRDSSGDDIVIAQGTQCVTPNDCHGLGFGPTVDGVVVPADPTELVTRGEVLDVALVLGANTNDTNLFVSSSYGHVNRSEYVAIVRSYFGQGAHAEALAKRALELYPPHTSPLANNKGLIGWLESDQTLCRVQRSARSISKISSRRSRTFVYRYNWWFQSNARCTAVPNWHPAELGSMHQDEVSFVFGQPIKMNIGYTNCSDPGWPGYDPSCTDCVFDAKEANFSHSMGTLWVNMAACGTPSPCSASSGSSNTWWPAFTNLRQQNIVLAPEEAPYTPSTMRIEESMGRRVACKLWDDASTSLEEGDAPTTHSFVAR</sequence>
<protein>
    <recommendedName>
        <fullName evidence="3">Carboxylic ester hydrolase</fullName>
        <ecNumber evidence="3">3.1.1.-</ecNumber>
    </recommendedName>
</protein>
<keyword evidence="2 3" id="KW-0378">Hydrolase</keyword>
<dbReference type="EC" id="3.1.1.-" evidence="3"/>
<reference evidence="5 6" key="1">
    <citation type="journal article" date="2015" name="Genome Biol. Evol.">
        <title>Comparative Genomics of a Bacterivorous Green Alga Reveals Evolutionary Causalities and Consequences of Phago-Mixotrophic Mode of Nutrition.</title>
        <authorList>
            <person name="Burns J.A."/>
            <person name="Paasch A."/>
            <person name="Narechania A."/>
            <person name="Kim E."/>
        </authorList>
    </citation>
    <scope>NUCLEOTIDE SEQUENCE [LARGE SCALE GENOMIC DNA]</scope>
    <source>
        <strain evidence="5 6">PLY_AMNH</strain>
    </source>
</reference>
<dbReference type="PANTHER" id="PTHR43903">
    <property type="entry name" value="NEUROLIGIN"/>
    <property type="match status" value="1"/>
</dbReference>
<evidence type="ECO:0000256" key="2">
    <source>
        <dbReference type="ARBA" id="ARBA00022801"/>
    </source>
</evidence>
<comment type="similarity">
    <text evidence="1 3">Belongs to the type-B carboxylesterase/lipase family.</text>
</comment>
<comment type="caution">
    <text evidence="5">The sequence shown here is derived from an EMBL/GenBank/DDBJ whole genome shotgun (WGS) entry which is preliminary data.</text>
</comment>
<dbReference type="AlphaFoldDB" id="A0AAE0FAM0"/>
<dbReference type="PROSITE" id="PS00122">
    <property type="entry name" value="CARBOXYLESTERASE_B_1"/>
    <property type="match status" value="1"/>
</dbReference>
<feature type="chain" id="PRO_5041773416" description="Carboxylic ester hydrolase" evidence="3">
    <location>
        <begin position="22"/>
        <end position="586"/>
    </location>
</feature>
<feature type="signal peptide" evidence="3">
    <location>
        <begin position="1"/>
        <end position="21"/>
    </location>
</feature>
<dbReference type="InterPro" id="IPR002018">
    <property type="entry name" value="CarbesteraseB"/>
</dbReference>
<dbReference type="Pfam" id="PF00135">
    <property type="entry name" value="COesterase"/>
    <property type="match status" value="1"/>
</dbReference>
<name>A0AAE0FAM0_9CHLO</name>
<keyword evidence="3" id="KW-0732">Signal</keyword>